<dbReference type="SUPFAM" id="SSF51905">
    <property type="entry name" value="FAD/NAD(P)-binding domain"/>
    <property type="match status" value="2"/>
</dbReference>
<evidence type="ECO:0000256" key="2">
    <source>
        <dbReference type="ARBA" id="ARBA00022630"/>
    </source>
</evidence>
<evidence type="ECO:0000259" key="5">
    <source>
        <dbReference type="Pfam" id="PF07992"/>
    </source>
</evidence>
<feature type="domain" description="Reductase C-terminal" evidence="6">
    <location>
        <begin position="322"/>
        <end position="405"/>
    </location>
</feature>
<accession>A0A3P3E6B3</accession>
<dbReference type="AlphaFoldDB" id="A0A3P3E6B3"/>
<comment type="caution">
    <text evidence="7">The sequence shown here is derived from an EMBL/GenBank/DDBJ whole genome shotgun (WGS) entry which is preliminary data.</text>
</comment>
<dbReference type="InterPro" id="IPR016156">
    <property type="entry name" value="FAD/NAD-linked_Rdtase_dimer_sf"/>
</dbReference>
<evidence type="ECO:0000313" key="8">
    <source>
        <dbReference type="Proteomes" id="UP000271590"/>
    </source>
</evidence>
<dbReference type="InterPro" id="IPR028202">
    <property type="entry name" value="Reductase_C"/>
</dbReference>
<sequence>MSTGTIAIVGAGQAGGWAAQTLRSEGFAGRVVLIGDEPHRPYERPPLSKAVLSGDAHADTTHLLKAEAFDALRIDWRPNVGATFIDRAAKQLHLTRGAHVSYDKLILCSGGRARRLNIPGADLPGVFTLRSIGDAAALGAALSAGKRLLVVGGGWIGLEVAATARKKGLDVTVVEAMGRLCERTVPPEISGYLLQLHAAHGVDVRLGTGIGRLAQNARGGLTASFTDGRALECDAVLAGIGLVPNDELAREAGLACDGGILVDSQCRSSDPDILAAGDVATWHCEWAGRRMRLESWQNAQEQGIAAARAALGIAVNHQPLPWFWSDQYEINLQIFGMPTPAHDVVVRGDRNSSSFVMFFLDAGKVVAALGPNAARDLRFARRLIERCTSVDAAQLADLRVPLAKL</sequence>
<dbReference type="Pfam" id="PF07992">
    <property type="entry name" value="Pyr_redox_2"/>
    <property type="match status" value="1"/>
</dbReference>
<dbReference type="Gene3D" id="3.30.390.30">
    <property type="match status" value="1"/>
</dbReference>
<comment type="cofactor">
    <cofactor evidence="1">
        <name>FAD</name>
        <dbReference type="ChEBI" id="CHEBI:57692"/>
    </cofactor>
</comment>
<evidence type="ECO:0000256" key="4">
    <source>
        <dbReference type="ARBA" id="ARBA00023002"/>
    </source>
</evidence>
<evidence type="ECO:0000259" key="6">
    <source>
        <dbReference type="Pfam" id="PF14759"/>
    </source>
</evidence>
<reference evidence="7 8" key="1">
    <citation type="submission" date="2018-11" db="EMBL/GenBank/DDBJ databases">
        <title>The genome of Variovorax sp T529.</title>
        <authorList>
            <person name="Gao J."/>
        </authorList>
    </citation>
    <scope>NUCLEOTIDE SEQUENCE [LARGE SCALE GENOMIC DNA]</scope>
    <source>
        <strain evidence="7 8">T529</strain>
    </source>
</reference>
<dbReference type="PRINTS" id="PR00368">
    <property type="entry name" value="FADPNR"/>
</dbReference>
<dbReference type="Gene3D" id="3.50.50.60">
    <property type="entry name" value="FAD/NAD(P)-binding domain"/>
    <property type="match status" value="2"/>
</dbReference>
<proteinExistence type="predicted"/>
<feature type="domain" description="FAD/NAD(P)-binding" evidence="5">
    <location>
        <begin position="6"/>
        <end position="303"/>
    </location>
</feature>
<evidence type="ECO:0000256" key="1">
    <source>
        <dbReference type="ARBA" id="ARBA00001974"/>
    </source>
</evidence>
<dbReference type="Pfam" id="PF14759">
    <property type="entry name" value="Reductase_C"/>
    <property type="match status" value="1"/>
</dbReference>
<dbReference type="GO" id="GO:0016651">
    <property type="term" value="F:oxidoreductase activity, acting on NAD(P)H"/>
    <property type="evidence" value="ECO:0007669"/>
    <property type="project" value="TreeGrafter"/>
</dbReference>
<dbReference type="PRINTS" id="PR00411">
    <property type="entry name" value="PNDRDTASEI"/>
</dbReference>
<name>A0A3P3E6B3_9BURK</name>
<dbReference type="InterPro" id="IPR023753">
    <property type="entry name" value="FAD/NAD-binding_dom"/>
</dbReference>
<dbReference type="PANTHER" id="PTHR43557">
    <property type="entry name" value="APOPTOSIS-INDUCING FACTOR 1"/>
    <property type="match status" value="1"/>
</dbReference>
<keyword evidence="4" id="KW-0560">Oxidoreductase</keyword>
<dbReference type="SUPFAM" id="SSF55424">
    <property type="entry name" value="FAD/NAD-linked reductases, dimerisation (C-terminal) domain"/>
    <property type="match status" value="1"/>
</dbReference>
<keyword evidence="3" id="KW-0274">FAD</keyword>
<dbReference type="GO" id="GO:0005737">
    <property type="term" value="C:cytoplasm"/>
    <property type="evidence" value="ECO:0007669"/>
    <property type="project" value="TreeGrafter"/>
</dbReference>
<dbReference type="InterPro" id="IPR050446">
    <property type="entry name" value="FAD-oxidoreductase/Apoptosis"/>
</dbReference>
<evidence type="ECO:0000256" key="3">
    <source>
        <dbReference type="ARBA" id="ARBA00022827"/>
    </source>
</evidence>
<gene>
    <name evidence="7" type="ORF">EH244_28555</name>
</gene>
<dbReference type="PANTHER" id="PTHR43557:SF2">
    <property type="entry name" value="RIESKE DOMAIN-CONTAINING PROTEIN-RELATED"/>
    <property type="match status" value="1"/>
</dbReference>
<dbReference type="Proteomes" id="UP000271590">
    <property type="component" value="Unassembled WGS sequence"/>
</dbReference>
<dbReference type="RefSeq" id="WP_124961668.1">
    <property type="nucleotide sequence ID" value="NZ_RQXU01000029.1"/>
</dbReference>
<evidence type="ECO:0000313" key="7">
    <source>
        <dbReference type="EMBL" id="RRH81586.1"/>
    </source>
</evidence>
<dbReference type="InterPro" id="IPR036188">
    <property type="entry name" value="FAD/NAD-bd_sf"/>
</dbReference>
<dbReference type="EMBL" id="RQXU01000029">
    <property type="protein sequence ID" value="RRH81586.1"/>
    <property type="molecule type" value="Genomic_DNA"/>
</dbReference>
<keyword evidence="2" id="KW-0285">Flavoprotein</keyword>
<organism evidence="7 8">
    <name type="scientific">Variovorax beijingensis</name>
    <dbReference type="NCBI Taxonomy" id="2496117"/>
    <lineage>
        <taxon>Bacteria</taxon>
        <taxon>Pseudomonadati</taxon>
        <taxon>Pseudomonadota</taxon>
        <taxon>Betaproteobacteria</taxon>
        <taxon>Burkholderiales</taxon>
        <taxon>Comamonadaceae</taxon>
        <taxon>Variovorax</taxon>
    </lineage>
</organism>
<protein>
    <submittedName>
        <fullName evidence="7">Pyridine nucleotide-disulfide oxidoreductase</fullName>
    </submittedName>
</protein>